<evidence type="ECO:0000256" key="1">
    <source>
        <dbReference type="ARBA" id="ARBA00004651"/>
    </source>
</evidence>
<dbReference type="GO" id="GO:0140359">
    <property type="term" value="F:ABC-type transporter activity"/>
    <property type="evidence" value="ECO:0007669"/>
    <property type="project" value="InterPro"/>
</dbReference>
<comment type="subcellular location">
    <subcellularLocation>
        <location evidence="1">Cell membrane</location>
        <topology evidence="1">Multi-pass membrane protein</topology>
    </subcellularLocation>
</comment>
<comment type="similarity">
    <text evidence="2">Belongs to the ABC-2 integral membrane protein family.</text>
</comment>
<dbReference type="GO" id="GO:0005886">
    <property type="term" value="C:plasma membrane"/>
    <property type="evidence" value="ECO:0007669"/>
    <property type="project" value="UniProtKB-SubCell"/>
</dbReference>
<keyword evidence="3" id="KW-0813">Transport</keyword>
<accession>A0A0R1UB30</accession>
<dbReference type="RefSeq" id="WP_054651076.1">
    <property type="nucleotide sequence ID" value="NZ_AZFJ01000005.1"/>
</dbReference>
<evidence type="ECO:0000259" key="9">
    <source>
        <dbReference type="PROSITE" id="PS51012"/>
    </source>
</evidence>
<evidence type="ECO:0000256" key="8">
    <source>
        <dbReference type="SAM" id="Phobius"/>
    </source>
</evidence>
<feature type="transmembrane region" description="Helical" evidence="8">
    <location>
        <begin position="21"/>
        <end position="42"/>
    </location>
</feature>
<dbReference type="InterPro" id="IPR051449">
    <property type="entry name" value="ABC-2_transporter_component"/>
</dbReference>
<organism evidence="10 11">
    <name type="scientific">Lacticaseibacillus pantheris DSM 15945 = JCM 12539 = NBRC 106106</name>
    <dbReference type="NCBI Taxonomy" id="1423783"/>
    <lineage>
        <taxon>Bacteria</taxon>
        <taxon>Bacillati</taxon>
        <taxon>Bacillota</taxon>
        <taxon>Bacilli</taxon>
        <taxon>Lactobacillales</taxon>
        <taxon>Lactobacillaceae</taxon>
        <taxon>Lacticaseibacillus</taxon>
    </lineage>
</organism>
<sequence>MRRIIELMKRIAKELVRDPRTLALVFVAPVLVMWLMSVVFSVNSTTHVDVATVGVQSSLRTQLNDVKHVSTHRYATTHSAKAALKSGKVDAIVKERDNRFDITYANTDSTKTSVTKMAFQSSMTSTTLKQLSEQVTKLAMANATLQAKMQAQAAAQQGAAGSTSASATPTKKTATKAVKVHNHYVYGDSNTNYFDKIMPIMMAFFVFLFVFLVSGMALLKERSTGTLDRVLATPVRRSEIVLGYLGTYGILALLQTIVIVITTVWLLNVEIVGSLVNVVLVNVLVSFVALAAGIFLSTLAASEFQMMQFIPIVIVPQIFLSGLIPLDSLPKWLDYVSYIFPLRYAADAQNAIIFNGDGLGSIWLDLVILVIFVVVLAALNVVGLKRYRKV</sequence>
<keyword evidence="4" id="KW-1003">Cell membrane</keyword>
<comment type="caution">
    <text evidence="10">The sequence shown here is derived from an EMBL/GenBank/DDBJ whole genome shotgun (WGS) entry which is preliminary data.</text>
</comment>
<dbReference type="Pfam" id="PF12698">
    <property type="entry name" value="ABC2_membrane_3"/>
    <property type="match status" value="1"/>
</dbReference>
<evidence type="ECO:0000256" key="2">
    <source>
        <dbReference type="ARBA" id="ARBA00007783"/>
    </source>
</evidence>
<dbReference type="InterPro" id="IPR013525">
    <property type="entry name" value="ABC2_TM"/>
</dbReference>
<dbReference type="PATRIC" id="fig|1423783.4.peg.15"/>
<evidence type="ECO:0000256" key="4">
    <source>
        <dbReference type="ARBA" id="ARBA00022475"/>
    </source>
</evidence>
<evidence type="ECO:0000256" key="3">
    <source>
        <dbReference type="ARBA" id="ARBA00022448"/>
    </source>
</evidence>
<feature type="domain" description="ABC transmembrane type-2" evidence="9">
    <location>
        <begin position="160"/>
        <end position="387"/>
    </location>
</feature>
<reference evidence="10 11" key="1">
    <citation type="journal article" date="2015" name="Genome Announc.">
        <title>Expanding the biotechnology potential of lactobacilli through comparative genomics of 213 strains and associated genera.</title>
        <authorList>
            <person name="Sun Z."/>
            <person name="Harris H.M."/>
            <person name="McCann A."/>
            <person name="Guo C."/>
            <person name="Argimon S."/>
            <person name="Zhang W."/>
            <person name="Yang X."/>
            <person name="Jeffery I.B."/>
            <person name="Cooney J.C."/>
            <person name="Kagawa T.F."/>
            <person name="Liu W."/>
            <person name="Song Y."/>
            <person name="Salvetti E."/>
            <person name="Wrobel A."/>
            <person name="Rasinkangas P."/>
            <person name="Parkhill J."/>
            <person name="Rea M.C."/>
            <person name="O'Sullivan O."/>
            <person name="Ritari J."/>
            <person name="Douillard F.P."/>
            <person name="Paul Ross R."/>
            <person name="Yang R."/>
            <person name="Briner A.E."/>
            <person name="Felis G.E."/>
            <person name="de Vos W.M."/>
            <person name="Barrangou R."/>
            <person name="Klaenhammer T.R."/>
            <person name="Caufield P.W."/>
            <person name="Cui Y."/>
            <person name="Zhang H."/>
            <person name="O'Toole P.W."/>
        </authorList>
    </citation>
    <scope>NUCLEOTIDE SEQUENCE [LARGE SCALE GENOMIC DNA]</scope>
    <source>
        <strain evidence="10 11">DSM 15945</strain>
    </source>
</reference>
<feature type="transmembrane region" description="Helical" evidence="8">
    <location>
        <begin position="362"/>
        <end position="384"/>
    </location>
</feature>
<keyword evidence="5 8" id="KW-0812">Transmembrane</keyword>
<evidence type="ECO:0000313" key="10">
    <source>
        <dbReference type="EMBL" id="KRL88232.1"/>
    </source>
</evidence>
<feature type="transmembrane region" description="Helical" evidence="8">
    <location>
        <begin position="309"/>
        <end position="326"/>
    </location>
</feature>
<dbReference type="PROSITE" id="PS51012">
    <property type="entry name" value="ABC_TM2"/>
    <property type="match status" value="1"/>
</dbReference>
<evidence type="ECO:0000256" key="6">
    <source>
        <dbReference type="ARBA" id="ARBA00022989"/>
    </source>
</evidence>
<dbReference type="InterPro" id="IPR047817">
    <property type="entry name" value="ABC2_TM_bact-type"/>
</dbReference>
<protein>
    <submittedName>
        <fullName evidence="10">ABC-type multidrug transport system, permease component</fullName>
    </submittedName>
</protein>
<keyword evidence="6 8" id="KW-1133">Transmembrane helix</keyword>
<gene>
    <name evidence="10" type="ORF">FC50_GL000014</name>
</gene>
<name>A0A0R1UB30_9LACO</name>
<keyword evidence="7 8" id="KW-0472">Membrane</keyword>
<evidence type="ECO:0000256" key="5">
    <source>
        <dbReference type="ARBA" id="ARBA00022692"/>
    </source>
</evidence>
<dbReference type="PANTHER" id="PTHR30294:SF38">
    <property type="entry name" value="TRANSPORT PERMEASE PROTEIN"/>
    <property type="match status" value="1"/>
</dbReference>
<evidence type="ECO:0000256" key="7">
    <source>
        <dbReference type="ARBA" id="ARBA00023136"/>
    </source>
</evidence>
<feature type="transmembrane region" description="Helical" evidence="8">
    <location>
        <begin position="197"/>
        <end position="219"/>
    </location>
</feature>
<dbReference type="PANTHER" id="PTHR30294">
    <property type="entry name" value="MEMBRANE COMPONENT OF ABC TRANSPORTER YHHJ-RELATED"/>
    <property type="match status" value="1"/>
</dbReference>
<keyword evidence="11" id="KW-1185">Reference proteome</keyword>
<dbReference type="Proteomes" id="UP000051922">
    <property type="component" value="Unassembled WGS sequence"/>
</dbReference>
<proteinExistence type="inferred from homology"/>
<evidence type="ECO:0000313" key="11">
    <source>
        <dbReference type="Proteomes" id="UP000051922"/>
    </source>
</evidence>
<feature type="transmembrane region" description="Helical" evidence="8">
    <location>
        <begin position="240"/>
        <end position="267"/>
    </location>
</feature>
<dbReference type="OrthoDB" id="9776218at2"/>
<dbReference type="EMBL" id="AZFJ01000005">
    <property type="protein sequence ID" value="KRL88232.1"/>
    <property type="molecule type" value="Genomic_DNA"/>
</dbReference>
<feature type="transmembrane region" description="Helical" evidence="8">
    <location>
        <begin position="279"/>
        <end position="302"/>
    </location>
</feature>
<dbReference type="AlphaFoldDB" id="A0A0R1UB30"/>
<dbReference type="STRING" id="1423783.FC50_GL000014"/>